<sequence>MQRVVVLALDGVYPFELGIPARIFGTAVAADGSPLYEIRTCSLDGAPVRTNADFTIAVEWDSSALDDADIVVIPPFNECDDHASYRLPEKVADALRRPQTRVVSFCTSAFVLATLGLLDGRPATTHWNQAERFRREFPRVRMDADVLFVDDGRILTAAGSAAGIDLCLHLLRSDHGSAVANRVARLCIVPPWREGGQAQFIDRPMPESGTASTADTRAWALTHLDRPLSLAELAAHARMSVRTFCRRFREETGLPPGQWLTRQRVDLARHLLEATDLPIDRVAAESGLGTAASLRQHLATTIGVSPTTYRHTFRAAQL</sequence>
<evidence type="ECO:0000256" key="1">
    <source>
        <dbReference type="ARBA" id="ARBA00023015"/>
    </source>
</evidence>
<organism evidence="4 5">
    <name type="scientific">Nocardia ignorata</name>
    <dbReference type="NCBI Taxonomy" id="145285"/>
    <lineage>
        <taxon>Bacteria</taxon>
        <taxon>Bacillati</taxon>
        <taxon>Actinomycetota</taxon>
        <taxon>Actinomycetes</taxon>
        <taxon>Mycobacteriales</taxon>
        <taxon>Nocardiaceae</taxon>
        <taxon>Nocardia</taxon>
    </lineage>
</organism>
<proteinExistence type="predicted"/>
<evidence type="ECO:0000259" key="3">
    <source>
        <dbReference type="PROSITE" id="PS01124"/>
    </source>
</evidence>
<dbReference type="InterPro" id="IPR002818">
    <property type="entry name" value="DJ-1/PfpI"/>
</dbReference>
<dbReference type="InterPro" id="IPR052158">
    <property type="entry name" value="INH-QAR"/>
</dbReference>
<dbReference type="PANTHER" id="PTHR43130">
    <property type="entry name" value="ARAC-FAMILY TRANSCRIPTIONAL REGULATOR"/>
    <property type="match status" value="1"/>
</dbReference>
<keyword evidence="2" id="KW-0804">Transcription</keyword>
<dbReference type="InterPro" id="IPR029062">
    <property type="entry name" value="Class_I_gatase-like"/>
</dbReference>
<evidence type="ECO:0000313" key="4">
    <source>
        <dbReference type="EMBL" id="TDP29003.1"/>
    </source>
</evidence>
<dbReference type="SUPFAM" id="SSF46689">
    <property type="entry name" value="Homeodomain-like"/>
    <property type="match status" value="2"/>
</dbReference>
<dbReference type="RefSeq" id="WP_067498398.1">
    <property type="nucleotide sequence ID" value="NZ_JBHXPO010000016.1"/>
</dbReference>
<name>A0A4R6NZ13_NOCIG</name>
<dbReference type="InterPro" id="IPR009057">
    <property type="entry name" value="Homeodomain-like_sf"/>
</dbReference>
<dbReference type="Pfam" id="PF01965">
    <property type="entry name" value="DJ-1_PfpI"/>
    <property type="match status" value="1"/>
</dbReference>
<dbReference type="Proteomes" id="UP000295087">
    <property type="component" value="Unassembled WGS sequence"/>
</dbReference>
<reference evidence="4 5" key="1">
    <citation type="submission" date="2019-03" db="EMBL/GenBank/DDBJ databases">
        <title>Genomic Encyclopedia of Type Strains, Phase IV (KMG-IV): sequencing the most valuable type-strain genomes for metagenomic binning, comparative biology and taxonomic classification.</title>
        <authorList>
            <person name="Goeker M."/>
        </authorList>
    </citation>
    <scope>NUCLEOTIDE SEQUENCE [LARGE SCALE GENOMIC DNA]</scope>
    <source>
        <strain evidence="4 5">DSM 44496</strain>
    </source>
</reference>
<evidence type="ECO:0000313" key="5">
    <source>
        <dbReference type="Proteomes" id="UP000295087"/>
    </source>
</evidence>
<dbReference type="CDD" id="cd03137">
    <property type="entry name" value="GATase1_AraC_1"/>
    <property type="match status" value="1"/>
</dbReference>
<dbReference type="EMBL" id="SNXK01000014">
    <property type="protein sequence ID" value="TDP29003.1"/>
    <property type="molecule type" value="Genomic_DNA"/>
</dbReference>
<protein>
    <submittedName>
        <fullName evidence="4">AraC family transcriptional regulator with amidase-like domain</fullName>
    </submittedName>
</protein>
<gene>
    <name evidence="4" type="ORF">DFR75_11436</name>
</gene>
<keyword evidence="5" id="KW-1185">Reference proteome</keyword>
<dbReference type="GO" id="GO:0043565">
    <property type="term" value="F:sequence-specific DNA binding"/>
    <property type="evidence" value="ECO:0007669"/>
    <property type="project" value="InterPro"/>
</dbReference>
<feature type="domain" description="HTH araC/xylS-type" evidence="3">
    <location>
        <begin position="214"/>
        <end position="312"/>
    </location>
</feature>
<dbReference type="GO" id="GO:0003700">
    <property type="term" value="F:DNA-binding transcription factor activity"/>
    <property type="evidence" value="ECO:0007669"/>
    <property type="project" value="InterPro"/>
</dbReference>
<accession>A0A4R6NZ13</accession>
<dbReference type="Gene3D" id="1.10.10.60">
    <property type="entry name" value="Homeodomain-like"/>
    <property type="match status" value="1"/>
</dbReference>
<dbReference type="PANTHER" id="PTHR43130:SF3">
    <property type="entry name" value="HTH-TYPE TRANSCRIPTIONAL REGULATOR RV1931C"/>
    <property type="match status" value="1"/>
</dbReference>
<dbReference type="PROSITE" id="PS01124">
    <property type="entry name" value="HTH_ARAC_FAMILY_2"/>
    <property type="match status" value="1"/>
</dbReference>
<evidence type="ECO:0000256" key="2">
    <source>
        <dbReference type="ARBA" id="ARBA00023163"/>
    </source>
</evidence>
<dbReference type="Gene3D" id="3.40.50.880">
    <property type="match status" value="1"/>
</dbReference>
<dbReference type="SMART" id="SM00342">
    <property type="entry name" value="HTH_ARAC"/>
    <property type="match status" value="1"/>
</dbReference>
<comment type="caution">
    <text evidence="4">The sequence shown here is derived from an EMBL/GenBank/DDBJ whole genome shotgun (WGS) entry which is preliminary data.</text>
</comment>
<keyword evidence="1" id="KW-0805">Transcription regulation</keyword>
<dbReference type="SUPFAM" id="SSF52317">
    <property type="entry name" value="Class I glutamine amidotransferase-like"/>
    <property type="match status" value="1"/>
</dbReference>
<dbReference type="Pfam" id="PF12833">
    <property type="entry name" value="HTH_18"/>
    <property type="match status" value="1"/>
</dbReference>
<dbReference type="InterPro" id="IPR018060">
    <property type="entry name" value="HTH_AraC"/>
</dbReference>
<dbReference type="AlphaFoldDB" id="A0A4R6NZ13"/>